<proteinExistence type="predicted"/>
<organism evidence="2 3">
    <name type="scientific">Pleuronectes platessa</name>
    <name type="common">European plaice</name>
    <dbReference type="NCBI Taxonomy" id="8262"/>
    <lineage>
        <taxon>Eukaryota</taxon>
        <taxon>Metazoa</taxon>
        <taxon>Chordata</taxon>
        <taxon>Craniata</taxon>
        <taxon>Vertebrata</taxon>
        <taxon>Euteleostomi</taxon>
        <taxon>Actinopterygii</taxon>
        <taxon>Neopterygii</taxon>
        <taxon>Teleostei</taxon>
        <taxon>Neoteleostei</taxon>
        <taxon>Acanthomorphata</taxon>
        <taxon>Carangaria</taxon>
        <taxon>Pleuronectiformes</taxon>
        <taxon>Pleuronectoidei</taxon>
        <taxon>Pleuronectidae</taxon>
        <taxon>Pleuronectes</taxon>
    </lineage>
</organism>
<feature type="region of interest" description="Disordered" evidence="1">
    <location>
        <begin position="82"/>
        <end position="114"/>
    </location>
</feature>
<evidence type="ECO:0000313" key="2">
    <source>
        <dbReference type="EMBL" id="CAB1431022.1"/>
    </source>
</evidence>
<dbReference type="EMBL" id="CADEAL010001299">
    <property type="protein sequence ID" value="CAB1431022.1"/>
    <property type="molecule type" value="Genomic_DNA"/>
</dbReference>
<evidence type="ECO:0000256" key="1">
    <source>
        <dbReference type="SAM" id="MobiDB-lite"/>
    </source>
</evidence>
<comment type="caution">
    <text evidence="2">The sequence shown here is derived from an EMBL/GenBank/DDBJ whole genome shotgun (WGS) entry which is preliminary data.</text>
</comment>
<dbReference type="Proteomes" id="UP001153269">
    <property type="component" value="Unassembled WGS sequence"/>
</dbReference>
<evidence type="ECO:0000313" key="3">
    <source>
        <dbReference type="Proteomes" id="UP001153269"/>
    </source>
</evidence>
<gene>
    <name evidence="2" type="ORF">PLEPLA_LOCUS19018</name>
</gene>
<keyword evidence="3" id="KW-1185">Reference proteome</keyword>
<feature type="compositionally biased region" description="Pro residues" evidence="1">
    <location>
        <begin position="88"/>
        <end position="106"/>
    </location>
</feature>
<protein>
    <submittedName>
        <fullName evidence="2">Uncharacterized protein</fullName>
    </submittedName>
</protein>
<dbReference type="AlphaFoldDB" id="A0A9N7UIG9"/>
<name>A0A9N7UIG9_PLEPL</name>
<accession>A0A9N7UIG9</accession>
<sequence>MKGEERRGRLRSIRTKTGRHKSSFFPASVGLINKARDPHLTQTFIPPPHLKDRFRLCDFSMPQTLRLIRNLGALITRLERFNSQPQPQNLPPHPMTPIIPQTPSPCPNKFTAGL</sequence>
<reference evidence="2" key="1">
    <citation type="submission" date="2020-03" db="EMBL/GenBank/DDBJ databases">
        <authorList>
            <person name="Weist P."/>
        </authorList>
    </citation>
    <scope>NUCLEOTIDE SEQUENCE</scope>
</reference>